<protein>
    <submittedName>
        <fullName evidence="2">Predicted secreted protein</fullName>
    </submittedName>
</protein>
<evidence type="ECO:0000313" key="3">
    <source>
        <dbReference type="Proteomes" id="UP000243232"/>
    </source>
</evidence>
<dbReference type="Gene3D" id="3.30.70.2970">
    <property type="entry name" value="Protein of unknown function (DUF541), domain 2"/>
    <property type="match status" value="1"/>
</dbReference>
<dbReference type="PANTHER" id="PTHR34387:SF1">
    <property type="entry name" value="PERIPLASMIC IMMUNOGENIC PROTEIN"/>
    <property type="match status" value="1"/>
</dbReference>
<dbReference type="Gene3D" id="3.30.110.170">
    <property type="entry name" value="Protein of unknown function (DUF541), domain 1"/>
    <property type="match status" value="1"/>
</dbReference>
<gene>
    <name evidence="2" type="ORF">SAMN05216296_0392</name>
</gene>
<dbReference type="AlphaFoldDB" id="A0A1H2E4D0"/>
<keyword evidence="3" id="KW-1185">Reference proteome</keyword>
<evidence type="ECO:0000256" key="1">
    <source>
        <dbReference type="SAM" id="SignalP"/>
    </source>
</evidence>
<dbReference type="OrthoDB" id="7062395at2"/>
<evidence type="ECO:0000313" key="2">
    <source>
        <dbReference type="EMBL" id="SDT90066.1"/>
    </source>
</evidence>
<dbReference type="RefSeq" id="WP_090192832.1">
    <property type="nucleotide sequence ID" value="NZ_LT629785.1"/>
</dbReference>
<name>A0A1H2E4D0_9PSED</name>
<organism evidence="2 3">
    <name type="scientific">Pseudomonas pohangensis</name>
    <dbReference type="NCBI Taxonomy" id="364197"/>
    <lineage>
        <taxon>Bacteria</taxon>
        <taxon>Pseudomonadati</taxon>
        <taxon>Pseudomonadota</taxon>
        <taxon>Gammaproteobacteria</taxon>
        <taxon>Pseudomonadales</taxon>
        <taxon>Pseudomonadaceae</taxon>
        <taxon>Pseudomonas</taxon>
    </lineage>
</organism>
<dbReference type="PANTHER" id="PTHR34387">
    <property type="entry name" value="SLR1258 PROTEIN"/>
    <property type="match status" value="1"/>
</dbReference>
<dbReference type="InterPro" id="IPR052022">
    <property type="entry name" value="26kDa_periplasmic_antigen"/>
</dbReference>
<keyword evidence="1" id="KW-0732">Signal</keyword>
<accession>A0A1H2E4D0</accession>
<dbReference type="STRING" id="364197.SAMN05216296_0392"/>
<proteinExistence type="predicted"/>
<dbReference type="GO" id="GO:0006974">
    <property type="term" value="P:DNA damage response"/>
    <property type="evidence" value="ECO:0007669"/>
    <property type="project" value="TreeGrafter"/>
</dbReference>
<feature type="signal peptide" evidence="1">
    <location>
        <begin position="1"/>
        <end position="25"/>
    </location>
</feature>
<reference evidence="3" key="1">
    <citation type="submission" date="2016-10" db="EMBL/GenBank/DDBJ databases">
        <authorList>
            <person name="Varghese N."/>
            <person name="Submissions S."/>
        </authorList>
    </citation>
    <scope>NUCLEOTIDE SEQUENCE [LARGE SCALE GENOMIC DNA]</scope>
    <source>
        <strain evidence="3">DSM 17875</strain>
    </source>
</reference>
<sequence>MTHSIRFGAALALMASMLLSYPALAGQPQYNQVALRAEASQSIAHDEMQVSLFSEAQDSDPARLARQISETMNAAVTRAREVKAVRVSLGSRNSYPVYDNKRQKITGWRERADLRLESSDFAALSQLTADLLGTLQMGGMSFSIAKASRQQAEDALYKDAIQAFNARASLISQAMGGTGFRLVSLNLNSGGFRPPMPMRMEAMKGMAMMSDAAPAQEIEAGSSEVSVSADGVIEVLMP</sequence>
<dbReference type="Pfam" id="PF04402">
    <property type="entry name" value="SIMPL"/>
    <property type="match status" value="1"/>
</dbReference>
<dbReference type="Proteomes" id="UP000243232">
    <property type="component" value="Chromosome I"/>
</dbReference>
<dbReference type="InterPro" id="IPR007497">
    <property type="entry name" value="SIMPL/DUF541"/>
</dbReference>
<feature type="chain" id="PRO_5009272755" evidence="1">
    <location>
        <begin position="26"/>
        <end position="238"/>
    </location>
</feature>
<dbReference type="EMBL" id="LT629785">
    <property type="protein sequence ID" value="SDT90066.1"/>
    <property type="molecule type" value="Genomic_DNA"/>
</dbReference>